<dbReference type="SUPFAM" id="SSF82784">
    <property type="entry name" value="OsmC-like"/>
    <property type="match status" value="1"/>
</dbReference>
<dbReference type="CDD" id="cd02247">
    <property type="entry name" value="cupin_pirin_C"/>
    <property type="match status" value="1"/>
</dbReference>
<dbReference type="InterPro" id="IPR008778">
    <property type="entry name" value="Pirin_C_dom"/>
</dbReference>
<feature type="domain" description="Pirin N-terminal" evidence="3">
    <location>
        <begin position="213"/>
        <end position="322"/>
    </location>
</feature>
<protein>
    <recommendedName>
        <fullName evidence="7">Pirin</fullName>
    </recommendedName>
</protein>
<sequence>MRALSRPAARLASPARWAATLPVLHAPLTVLVSSEPADTAHGGTAVSPFRQRVSVGKHRLLADEPLSVGGADEGPSPYDLLLGALGACTSMTLRMYADRKKLPLLGVDVALSHSKVYAADCEGCAETAGDSSKKIDRIERVITLHGPELTEAQRQRLLAIANLCPIHKTLEASSAVVSSLAPVPATAADPKAAAKAELVFASRKHELSPGFVVRRVLPVARKRMVGPFIFLDHFGPTDVASASPMNVASHPHIGLATLTYLYSGACLHRDSTGAERAVVPGEANLMIAGRGVAHSERGGPVLDMINADDQGRKWVHGLQLWLALPTSHERDAPSFHFTEDLPNVASNIPGVQASLVIGSALGHTTSLPSYSPAFLLDVALEAGSRFELPIEAGHEGAVYCSEGEVEIGVPAATLHEGSMGVFTGDSTTTSTIVVTATAQSRVAILGGAPFPEKRFIWWNFVASDKALIAEAAHNWQTSNKEVFGSVVNERDDDFIPLPTPYKA</sequence>
<dbReference type="Proteomes" id="UP001515480">
    <property type="component" value="Unassembled WGS sequence"/>
</dbReference>
<evidence type="ECO:0000256" key="1">
    <source>
        <dbReference type="ARBA" id="ARBA00008416"/>
    </source>
</evidence>
<dbReference type="Gene3D" id="2.60.120.10">
    <property type="entry name" value="Jelly Rolls"/>
    <property type="match status" value="2"/>
</dbReference>
<dbReference type="InterPro" id="IPR011051">
    <property type="entry name" value="RmlC_Cupin_sf"/>
</dbReference>
<evidence type="ECO:0000259" key="4">
    <source>
        <dbReference type="Pfam" id="PF05726"/>
    </source>
</evidence>
<dbReference type="InterPro" id="IPR015946">
    <property type="entry name" value="KH_dom-like_a/b"/>
</dbReference>
<proteinExistence type="inferred from homology"/>
<dbReference type="InterPro" id="IPR012093">
    <property type="entry name" value="Pirin"/>
</dbReference>
<dbReference type="PANTHER" id="PTHR13903">
    <property type="entry name" value="PIRIN-RELATED"/>
    <property type="match status" value="1"/>
</dbReference>
<comment type="caution">
    <text evidence="5">The sequence shown here is derived from an EMBL/GenBank/DDBJ whole genome shotgun (WGS) entry which is preliminary data.</text>
</comment>
<comment type="similarity">
    <text evidence="1 2">Belongs to the pirin family.</text>
</comment>
<dbReference type="SUPFAM" id="SSF51182">
    <property type="entry name" value="RmlC-like cupins"/>
    <property type="match status" value="1"/>
</dbReference>
<dbReference type="EMBL" id="JBGBPQ010000003">
    <property type="protein sequence ID" value="KAL1526689.1"/>
    <property type="molecule type" value="Genomic_DNA"/>
</dbReference>
<dbReference type="CDD" id="cd02909">
    <property type="entry name" value="cupin_pirin_N"/>
    <property type="match status" value="1"/>
</dbReference>
<evidence type="ECO:0000313" key="5">
    <source>
        <dbReference type="EMBL" id="KAL1526689.1"/>
    </source>
</evidence>
<gene>
    <name evidence="5" type="ORF">AB1Y20_015391</name>
</gene>
<dbReference type="Pfam" id="PF02566">
    <property type="entry name" value="OsmC"/>
    <property type="match status" value="1"/>
</dbReference>
<accession>A0AB34K2E7</accession>
<dbReference type="Pfam" id="PF02678">
    <property type="entry name" value="Pirin"/>
    <property type="match status" value="1"/>
</dbReference>
<dbReference type="InterPro" id="IPR036102">
    <property type="entry name" value="OsmC/Ohrsf"/>
</dbReference>
<dbReference type="Pfam" id="PF05726">
    <property type="entry name" value="Pirin_C"/>
    <property type="match status" value="1"/>
</dbReference>
<dbReference type="InterPro" id="IPR003718">
    <property type="entry name" value="OsmC/Ohr_fam"/>
</dbReference>
<reference evidence="5 6" key="1">
    <citation type="journal article" date="2024" name="Science">
        <title>Giant polyketide synthase enzymes in the biosynthesis of giant marine polyether toxins.</title>
        <authorList>
            <person name="Fallon T.R."/>
            <person name="Shende V.V."/>
            <person name="Wierzbicki I.H."/>
            <person name="Pendleton A.L."/>
            <person name="Watervoot N.F."/>
            <person name="Auber R.P."/>
            <person name="Gonzalez D.J."/>
            <person name="Wisecaver J.H."/>
            <person name="Moore B.S."/>
        </authorList>
    </citation>
    <scope>NUCLEOTIDE SEQUENCE [LARGE SCALE GENOMIC DNA]</scope>
    <source>
        <strain evidence="5 6">12B1</strain>
    </source>
</reference>
<keyword evidence="6" id="KW-1185">Reference proteome</keyword>
<evidence type="ECO:0000256" key="2">
    <source>
        <dbReference type="RuleBase" id="RU003457"/>
    </source>
</evidence>
<dbReference type="InterPro" id="IPR014710">
    <property type="entry name" value="RmlC-like_jellyroll"/>
</dbReference>
<dbReference type="PANTHER" id="PTHR13903:SF8">
    <property type="entry name" value="PIRIN"/>
    <property type="match status" value="1"/>
</dbReference>
<name>A0AB34K2E7_PRYPA</name>
<evidence type="ECO:0000313" key="6">
    <source>
        <dbReference type="Proteomes" id="UP001515480"/>
    </source>
</evidence>
<dbReference type="Gene3D" id="3.30.300.20">
    <property type="match status" value="1"/>
</dbReference>
<dbReference type="InterPro" id="IPR003829">
    <property type="entry name" value="Pirin_N_dom"/>
</dbReference>
<evidence type="ECO:0008006" key="7">
    <source>
        <dbReference type="Google" id="ProtNLM"/>
    </source>
</evidence>
<evidence type="ECO:0000259" key="3">
    <source>
        <dbReference type="Pfam" id="PF02678"/>
    </source>
</evidence>
<dbReference type="AlphaFoldDB" id="A0AB34K2E7"/>
<feature type="domain" description="Pirin C-terminal" evidence="4">
    <location>
        <begin position="376"/>
        <end position="478"/>
    </location>
</feature>
<organism evidence="5 6">
    <name type="scientific">Prymnesium parvum</name>
    <name type="common">Toxic golden alga</name>
    <dbReference type="NCBI Taxonomy" id="97485"/>
    <lineage>
        <taxon>Eukaryota</taxon>
        <taxon>Haptista</taxon>
        <taxon>Haptophyta</taxon>
        <taxon>Prymnesiophyceae</taxon>
        <taxon>Prymnesiales</taxon>
        <taxon>Prymnesiaceae</taxon>
        <taxon>Prymnesium</taxon>
    </lineage>
</organism>